<dbReference type="EMBL" id="CAJVQC010109688">
    <property type="protein sequence ID" value="CAG8834636.1"/>
    <property type="molecule type" value="Genomic_DNA"/>
</dbReference>
<reference evidence="1" key="1">
    <citation type="submission" date="2021-06" db="EMBL/GenBank/DDBJ databases">
        <authorList>
            <person name="Kallberg Y."/>
            <person name="Tangrot J."/>
            <person name="Rosling A."/>
        </authorList>
    </citation>
    <scope>NUCLEOTIDE SEQUENCE</scope>
    <source>
        <strain evidence="1">MA461A</strain>
    </source>
</reference>
<keyword evidence="2" id="KW-1185">Reference proteome</keyword>
<accession>A0ACA9SDB8</accession>
<dbReference type="Proteomes" id="UP000789920">
    <property type="component" value="Unassembled WGS sequence"/>
</dbReference>
<organism evidence="1 2">
    <name type="scientific">Racocetra persica</name>
    <dbReference type="NCBI Taxonomy" id="160502"/>
    <lineage>
        <taxon>Eukaryota</taxon>
        <taxon>Fungi</taxon>
        <taxon>Fungi incertae sedis</taxon>
        <taxon>Mucoromycota</taxon>
        <taxon>Glomeromycotina</taxon>
        <taxon>Glomeromycetes</taxon>
        <taxon>Diversisporales</taxon>
        <taxon>Gigasporaceae</taxon>
        <taxon>Racocetra</taxon>
    </lineage>
</organism>
<name>A0ACA9SDB8_9GLOM</name>
<protein>
    <submittedName>
        <fullName evidence="1">11083_t:CDS:1</fullName>
    </submittedName>
</protein>
<proteinExistence type="predicted"/>
<sequence>MSQSRGFLSPIQTNFNENSLPVKHQKISMVKIVLPCYVLGRPHEITVGICDINHFNDGVTGSHQTKIQDLSISYLKKLIWNDIKESGEGSDKANELVLWKVAIPYEDNKLVALNEKFNTGEDIKHVLNELNALKMNAFALFSEYFPIDQKLPTGYIRIIAEPPRIN</sequence>
<evidence type="ECO:0000313" key="2">
    <source>
        <dbReference type="Proteomes" id="UP000789920"/>
    </source>
</evidence>
<feature type="non-terminal residue" evidence="1">
    <location>
        <position position="166"/>
    </location>
</feature>
<gene>
    <name evidence="1" type="ORF">RPERSI_LOCUS29257</name>
</gene>
<comment type="caution">
    <text evidence="1">The sequence shown here is derived from an EMBL/GenBank/DDBJ whole genome shotgun (WGS) entry which is preliminary data.</text>
</comment>
<evidence type="ECO:0000313" key="1">
    <source>
        <dbReference type="EMBL" id="CAG8834636.1"/>
    </source>
</evidence>